<dbReference type="AlphaFoldDB" id="A0A540WWU1"/>
<accession>A0A540WWU1</accession>
<feature type="transmembrane region" description="Helical" evidence="1">
    <location>
        <begin position="216"/>
        <end position="235"/>
    </location>
</feature>
<keyword evidence="4" id="KW-1185">Reference proteome</keyword>
<feature type="domain" description="DUF3592" evidence="2">
    <location>
        <begin position="45"/>
        <end position="129"/>
    </location>
</feature>
<dbReference type="Proteomes" id="UP000315369">
    <property type="component" value="Unassembled WGS sequence"/>
</dbReference>
<proteinExistence type="predicted"/>
<feature type="transmembrane region" description="Helical" evidence="1">
    <location>
        <begin position="132"/>
        <end position="154"/>
    </location>
</feature>
<dbReference type="EMBL" id="VIFM01000120">
    <property type="protein sequence ID" value="TQF12904.1"/>
    <property type="molecule type" value="Genomic_DNA"/>
</dbReference>
<dbReference type="OrthoDB" id="5381784at2"/>
<comment type="caution">
    <text evidence="3">The sequence shown here is derived from an EMBL/GenBank/DDBJ whole genome shotgun (WGS) entry which is preliminary data.</text>
</comment>
<name>A0A540WWU1_9BACT</name>
<evidence type="ECO:0000313" key="3">
    <source>
        <dbReference type="EMBL" id="TQF12904.1"/>
    </source>
</evidence>
<organism evidence="3 4">
    <name type="scientific">Myxococcus llanfairpwllgwyngyllgogerychwyrndrobwllllantysiliogogogochensis</name>
    <dbReference type="NCBI Taxonomy" id="2590453"/>
    <lineage>
        <taxon>Bacteria</taxon>
        <taxon>Pseudomonadati</taxon>
        <taxon>Myxococcota</taxon>
        <taxon>Myxococcia</taxon>
        <taxon>Myxococcales</taxon>
        <taxon>Cystobacterineae</taxon>
        <taxon>Myxococcaceae</taxon>
        <taxon>Myxococcus</taxon>
    </lineage>
</organism>
<evidence type="ECO:0000259" key="2">
    <source>
        <dbReference type="Pfam" id="PF12158"/>
    </source>
</evidence>
<evidence type="ECO:0000313" key="4">
    <source>
        <dbReference type="Proteomes" id="UP000315369"/>
    </source>
</evidence>
<dbReference type="InterPro" id="IPR021994">
    <property type="entry name" value="DUF3592"/>
</dbReference>
<keyword evidence="1" id="KW-0472">Membrane</keyword>
<feature type="transmembrane region" description="Helical" evidence="1">
    <location>
        <begin position="9"/>
        <end position="34"/>
    </location>
</feature>
<evidence type="ECO:0000256" key="1">
    <source>
        <dbReference type="SAM" id="Phobius"/>
    </source>
</evidence>
<reference evidence="3 4" key="1">
    <citation type="submission" date="2019-06" db="EMBL/GenBank/DDBJ databases">
        <authorList>
            <person name="Livingstone P."/>
            <person name="Whitworth D."/>
        </authorList>
    </citation>
    <scope>NUCLEOTIDE SEQUENCE [LARGE SCALE GENOMIC DNA]</scope>
    <source>
        <strain evidence="3 4">AM401</strain>
    </source>
</reference>
<gene>
    <name evidence="3" type="ORF">FJV41_26665</name>
</gene>
<keyword evidence="1" id="KW-1133">Transmembrane helix</keyword>
<dbReference type="RefSeq" id="WP_141645378.1">
    <property type="nucleotide sequence ID" value="NZ_VIFM01000120.1"/>
</dbReference>
<keyword evidence="1" id="KW-0812">Transmembrane</keyword>
<protein>
    <submittedName>
        <fullName evidence="3">DUF3592 domain-containing protein</fullName>
    </submittedName>
</protein>
<dbReference type="Pfam" id="PF12158">
    <property type="entry name" value="DUF3592"/>
    <property type="match status" value="1"/>
</dbReference>
<sequence length="345" mass="38360">MSVRVGSPLLMIVVVLPVTVLIGGLDFFAISAMVRQAQVASWPSAQGTITRSEVVMVHTSKGYRRELKLAYTYSVDGQPYEGDKHSFNAGSSGIHRYEEEQLARYPLGASVPVYYRPGQPSEAVLQAGMDSWGLFTLMGAMPFNLVMFWLWVVVRWTPKKEEPFRLSTFIREDGSECVTLDGPRPAIRVSLALVGASQACFALGGFMGGFTAPLPVGVGTWGVIIACGVLAGRWARERLKSGHHDLRLHTQSRSLSLPPFSERKHRLDVRWRDVRSLRVEPQFRTPKREQVSSYHLTLRLSTADGEARQEAIASFPDQEEADALAHWLRTHLQVGEGTPEELRSA</sequence>